<dbReference type="SUPFAM" id="SSF81593">
    <property type="entry name" value="Nucleotidyltransferase substrate binding subunit/domain"/>
    <property type="match status" value="2"/>
</dbReference>
<dbReference type="GO" id="GO:0047388">
    <property type="term" value="F:[glutamine synthetase]-adenylyl-L-tyrosine phosphorylase activity"/>
    <property type="evidence" value="ECO:0007669"/>
    <property type="project" value="UniProtKB-EC"/>
</dbReference>
<name>A0A1H5SK30_NITMU</name>
<dbReference type="Pfam" id="PF03710">
    <property type="entry name" value="GlnE"/>
    <property type="match status" value="2"/>
</dbReference>
<keyword evidence="5 7" id="KW-0460">Magnesium</keyword>
<feature type="domain" description="PII-uridylyltransferase/Glutamine-synthetase adenylyltransferase" evidence="9">
    <location>
        <begin position="850"/>
        <end position="923"/>
    </location>
</feature>
<dbReference type="InterPro" id="IPR043519">
    <property type="entry name" value="NT_sf"/>
</dbReference>
<evidence type="ECO:0000256" key="3">
    <source>
        <dbReference type="ARBA" id="ARBA00022741"/>
    </source>
</evidence>
<dbReference type="GO" id="GO:0005829">
    <property type="term" value="C:cytosol"/>
    <property type="evidence" value="ECO:0007669"/>
    <property type="project" value="TreeGrafter"/>
</dbReference>
<dbReference type="InterPro" id="IPR023057">
    <property type="entry name" value="GlnE"/>
</dbReference>
<reference evidence="10 11" key="1">
    <citation type="submission" date="2016-10" db="EMBL/GenBank/DDBJ databases">
        <authorList>
            <person name="de Groot N.N."/>
        </authorList>
    </citation>
    <scope>NUCLEOTIDE SEQUENCE [LARGE SCALE GENOMIC DNA]</scope>
    <source>
        <strain evidence="10 11">Nl13</strain>
    </source>
</reference>
<keyword evidence="3 7" id="KW-0547">Nucleotide-binding</keyword>
<sequence length="970" mass="108902">MRQSGLDAAAASVFNPSIEAATQVVQELSTPPIILPFYFNLNSTMPSDRPAGEIVQSVLPLSRYAQAQLANDAALLAELEQNLRRPFMREEMQAFLQASAEGINNEEGLHAVLRGLRKQVLLRVAIRDLAGLADLAEVMSSMTILAELTIGFALERLYAWLAEPGRYGQPKNTDNRIQQMLVVGMGKLGGGELNVSSDVDLIFVYPEDGETDGHRSISNQDFFVRLGRKLITSLNDITAEGFVFRVDMRLRPYGESGPLTMSFAMLEEYLITQGREWERYAWIKSRVVAGPREEKPVLVEQIAQPFVFRKYLDFGAYESMRALHAQIRREVQRREMHGNIKLGAGGIREIEFIAQVFQLIRGGRDPDFRIRPTLAVLGLLGEKQQLPGEAVTELVEAYTFLRNLEHRLQYLDDQQTHLLPATPPDQSVIAASMGFSSYDGFLKKLNAHRSNITRHFEAIFATPRTSQASNALADLWKAGENGVQAEAAQTQLAKLGFSNPQKVLECVEEFRSGTRYRQLPQTSKKRIDALVPTLIEVAAKFPSADLTLERLIRLLETVSRRSAYLALLREYPQALGRVAKLVSASQWASEYLNRHPILLDELLPGQFRNPLDWSRAKERLMRQLQDAQGSGGTDVEQQMDILRHFHHAQVFQLLARDVEGLLPLEILSDHLSDLADLLLDAVLHLAWAGLRRRHRDIPAFAIIGYGKLGGKELGYASDLDIIFLYDDPHADASESYARLSQRINSWLTSYTSAGLLYQTDLRLRPNGSSGLLVSSVQAFAEYQHHHAWVWEHQALSRARFVAGDAQVGEAFERIRREVLRHPRELSDLKREVLVMRQKMLDAHPNNSGLFDIKHDRGGLIDVEFIVQYLVLGYACHHKELTGNIGNIALLKLAAKLGLIRNEVAEPALNAYREFRRTQHWLRLSGYSDLAGSSSANGKSQKFARVEADYFENEIAAVSGLWSEVFGASAV</sequence>
<feature type="domain" description="Glutamate-ammonia ligase adenylyltransferase repeated" evidence="8">
    <location>
        <begin position="576"/>
        <end position="813"/>
    </location>
</feature>
<keyword evidence="6 7" id="KW-0511">Multifunctional enzyme</keyword>
<evidence type="ECO:0000256" key="7">
    <source>
        <dbReference type="HAMAP-Rule" id="MF_00802"/>
    </source>
</evidence>
<dbReference type="AlphaFoldDB" id="A0A1H5SK30"/>
<keyword evidence="10" id="KW-0436">Ligase</keyword>
<dbReference type="GO" id="GO:0000287">
    <property type="term" value="F:magnesium ion binding"/>
    <property type="evidence" value="ECO:0007669"/>
    <property type="project" value="UniProtKB-UniRule"/>
</dbReference>
<dbReference type="GO" id="GO:0000820">
    <property type="term" value="P:regulation of glutamine family amino acid metabolic process"/>
    <property type="evidence" value="ECO:0007669"/>
    <property type="project" value="UniProtKB-UniRule"/>
</dbReference>
<dbReference type="EC" id="2.7.7.89" evidence="7"/>
<feature type="domain" description="PII-uridylyltransferase/Glutamine-synthetase adenylyltransferase" evidence="9">
    <location>
        <begin position="321"/>
        <end position="460"/>
    </location>
</feature>
<comment type="catalytic activity">
    <reaction evidence="7">
        <text>[glutamine synthetase]-O(4)-(5'-adenylyl)-L-tyrosine + phosphate = [glutamine synthetase]-L-tyrosine + ADP</text>
        <dbReference type="Rhea" id="RHEA:43716"/>
        <dbReference type="Rhea" id="RHEA-COMP:10660"/>
        <dbReference type="Rhea" id="RHEA-COMP:10661"/>
        <dbReference type="ChEBI" id="CHEBI:43474"/>
        <dbReference type="ChEBI" id="CHEBI:46858"/>
        <dbReference type="ChEBI" id="CHEBI:83624"/>
        <dbReference type="ChEBI" id="CHEBI:456216"/>
        <dbReference type="EC" id="2.7.7.89"/>
    </reaction>
</comment>
<dbReference type="GO" id="GO:0005524">
    <property type="term" value="F:ATP binding"/>
    <property type="evidence" value="ECO:0007669"/>
    <property type="project" value="UniProtKB-UniRule"/>
</dbReference>
<keyword evidence="4 7" id="KW-0067">ATP-binding</keyword>
<evidence type="ECO:0000256" key="6">
    <source>
        <dbReference type="ARBA" id="ARBA00023268"/>
    </source>
</evidence>
<dbReference type="Proteomes" id="UP000236751">
    <property type="component" value="Unassembled WGS sequence"/>
</dbReference>
<dbReference type="FunFam" id="1.20.120.330:FF:000005">
    <property type="entry name" value="Bifunctional glutamine synthetase adenylyltransferase/adenylyl-removing enzyme"/>
    <property type="match status" value="1"/>
</dbReference>
<dbReference type="SUPFAM" id="SSF81301">
    <property type="entry name" value="Nucleotidyltransferase"/>
    <property type="match status" value="2"/>
</dbReference>
<dbReference type="FunFam" id="3.30.460.10:FF:000009">
    <property type="entry name" value="Bifunctional glutamine synthetase adenylyltransferase/adenylyl-removing enzyme"/>
    <property type="match status" value="1"/>
</dbReference>
<accession>A0A1H5SK30</accession>
<comment type="cofactor">
    <cofactor evidence="7">
        <name>Mg(2+)</name>
        <dbReference type="ChEBI" id="CHEBI:18420"/>
    </cofactor>
</comment>
<evidence type="ECO:0000256" key="4">
    <source>
        <dbReference type="ARBA" id="ARBA00022840"/>
    </source>
</evidence>
<dbReference type="Gene3D" id="1.20.120.1510">
    <property type="match status" value="1"/>
</dbReference>
<evidence type="ECO:0000313" key="11">
    <source>
        <dbReference type="Proteomes" id="UP000236751"/>
    </source>
</evidence>
<dbReference type="GO" id="GO:0008882">
    <property type="term" value="F:[glutamate-ammonia-ligase] adenylyltransferase activity"/>
    <property type="evidence" value="ECO:0007669"/>
    <property type="project" value="UniProtKB-UniRule"/>
</dbReference>
<feature type="region of interest" description="Adenylyl removase" evidence="7">
    <location>
        <begin position="1"/>
        <end position="464"/>
    </location>
</feature>
<feature type="region of interest" description="Adenylyl transferase" evidence="7">
    <location>
        <begin position="473"/>
        <end position="970"/>
    </location>
</feature>
<proteinExistence type="inferred from homology"/>
<dbReference type="PANTHER" id="PTHR30621">
    <property type="entry name" value="GLUTAMINE SYNTHETASE ADENYLYLTRANSFERASE"/>
    <property type="match status" value="1"/>
</dbReference>
<dbReference type="HAMAP" id="MF_00802">
    <property type="entry name" value="GlnE"/>
    <property type="match status" value="1"/>
</dbReference>
<comment type="function">
    <text evidence="7">Involved in the regulation of glutamine synthetase GlnA, a key enzyme in the process to assimilate ammonia. When cellular nitrogen levels are high, the C-terminal adenylyl transferase (AT) inactivates GlnA by covalent transfer of an adenylyl group from ATP to specific tyrosine residue of GlnA, thus reducing its activity. Conversely, when nitrogen levels are low, the N-terminal adenylyl removase (AR) activates GlnA by removing the adenylyl group by phosphorolysis, increasing its activity. The regulatory region of GlnE binds the signal transduction protein PII (GlnB) which indicates the nitrogen status of the cell.</text>
</comment>
<dbReference type="GO" id="GO:0016874">
    <property type="term" value="F:ligase activity"/>
    <property type="evidence" value="ECO:0007669"/>
    <property type="project" value="UniProtKB-KW"/>
</dbReference>
<protein>
    <recommendedName>
        <fullName evidence="7">Bifunctional glutamine synthetase adenylyltransferase/adenylyl-removing enzyme</fullName>
    </recommendedName>
    <alternativeName>
        <fullName evidence="7">ATP:glutamine synthetase adenylyltransferase</fullName>
    </alternativeName>
    <alternativeName>
        <fullName evidence="7">ATase</fullName>
    </alternativeName>
    <domain>
        <recommendedName>
            <fullName evidence="7">Glutamine synthetase adenylyl-L-tyrosine phosphorylase</fullName>
            <ecNumber evidence="7">2.7.7.89</ecNumber>
        </recommendedName>
        <alternativeName>
            <fullName evidence="7">Adenylyl removase</fullName>
            <shortName evidence="7">AR</shortName>
            <shortName evidence="7">AT-N</shortName>
        </alternativeName>
    </domain>
    <domain>
        <recommendedName>
            <fullName evidence="7">Glutamine synthetase adenylyl transferase</fullName>
            <ecNumber evidence="7">2.7.7.42</ecNumber>
        </recommendedName>
        <alternativeName>
            <fullName evidence="7">Adenylyl transferase</fullName>
            <shortName evidence="7">AT</shortName>
            <shortName evidence="7">AT-C</shortName>
        </alternativeName>
    </domain>
</protein>
<dbReference type="NCBIfam" id="NF008292">
    <property type="entry name" value="PRK11072.1"/>
    <property type="match status" value="1"/>
</dbReference>
<dbReference type="PANTHER" id="PTHR30621:SF0">
    <property type="entry name" value="BIFUNCTIONAL GLUTAMINE SYNTHETASE ADENYLYLTRANSFERASE_ADENYLYL-REMOVING ENZYME"/>
    <property type="match status" value="1"/>
</dbReference>
<gene>
    <name evidence="7" type="primary">glnE</name>
    <name evidence="10" type="ORF">SAMN05216403_102236</name>
</gene>
<keyword evidence="1 7" id="KW-0808">Transferase</keyword>
<dbReference type="Gene3D" id="3.30.460.10">
    <property type="entry name" value="Beta Polymerase, domain 2"/>
    <property type="match status" value="2"/>
</dbReference>
<comment type="similarity">
    <text evidence="7">Belongs to the GlnE family.</text>
</comment>
<dbReference type="CDD" id="cd05401">
    <property type="entry name" value="NT_GlnE_GlnD_like"/>
    <property type="match status" value="2"/>
</dbReference>
<evidence type="ECO:0000313" key="10">
    <source>
        <dbReference type="EMBL" id="SEF50946.1"/>
    </source>
</evidence>
<dbReference type="EMBL" id="FNVK01000002">
    <property type="protein sequence ID" value="SEF50946.1"/>
    <property type="molecule type" value="Genomic_DNA"/>
</dbReference>
<evidence type="ECO:0000259" key="8">
    <source>
        <dbReference type="Pfam" id="PF03710"/>
    </source>
</evidence>
<dbReference type="InterPro" id="IPR005190">
    <property type="entry name" value="GlnE_rpt_dom"/>
</dbReference>
<dbReference type="InterPro" id="IPR013546">
    <property type="entry name" value="PII_UdlTrfase/GS_AdlTrfase"/>
</dbReference>
<comment type="catalytic activity">
    <reaction evidence="7">
        <text>[glutamine synthetase]-L-tyrosine + ATP = [glutamine synthetase]-O(4)-(5'-adenylyl)-L-tyrosine + diphosphate</text>
        <dbReference type="Rhea" id="RHEA:18589"/>
        <dbReference type="Rhea" id="RHEA-COMP:10660"/>
        <dbReference type="Rhea" id="RHEA-COMP:10661"/>
        <dbReference type="ChEBI" id="CHEBI:30616"/>
        <dbReference type="ChEBI" id="CHEBI:33019"/>
        <dbReference type="ChEBI" id="CHEBI:46858"/>
        <dbReference type="ChEBI" id="CHEBI:83624"/>
        <dbReference type="EC" id="2.7.7.42"/>
    </reaction>
</comment>
<evidence type="ECO:0000259" key="9">
    <source>
        <dbReference type="Pfam" id="PF08335"/>
    </source>
</evidence>
<evidence type="ECO:0000256" key="5">
    <source>
        <dbReference type="ARBA" id="ARBA00022842"/>
    </source>
</evidence>
<feature type="domain" description="Glutamate-ammonia ligase adenylyltransferase repeated" evidence="8">
    <location>
        <begin position="56"/>
        <end position="294"/>
    </location>
</feature>
<keyword evidence="2 7" id="KW-0548">Nucleotidyltransferase</keyword>
<evidence type="ECO:0000256" key="1">
    <source>
        <dbReference type="ARBA" id="ARBA00022679"/>
    </source>
</evidence>
<organism evidence="10 11">
    <name type="scientific">Nitrosospira multiformis (strain ATCC 25196 / NCIMB 11849 / C 71)</name>
    <dbReference type="NCBI Taxonomy" id="323848"/>
    <lineage>
        <taxon>Bacteria</taxon>
        <taxon>Pseudomonadati</taxon>
        <taxon>Pseudomonadota</taxon>
        <taxon>Betaproteobacteria</taxon>
        <taxon>Nitrosomonadales</taxon>
        <taxon>Nitrosomonadaceae</taxon>
        <taxon>Nitrosospira</taxon>
    </lineage>
</organism>
<dbReference type="Gene3D" id="1.20.120.330">
    <property type="entry name" value="Nucleotidyltransferases domain 2"/>
    <property type="match status" value="2"/>
</dbReference>
<dbReference type="EC" id="2.7.7.42" evidence="7"/>
<evidence type="ECO:0000256" key="2">
    <source>
        <dbReference type="ARBA" id="ARBA00022695"/>
    </source>
</evidence>
<dbReference type="Pfam" id="PF08335">
    <property type="entry name" value="GlnD_UR_UTase"/>
    <property type="match status" value="2"/>
</dbReference>